<dbReference type="PATRIC" id="fig|1341156.4.peg.1422"/>
<evidence type="ECO:0000313" key="1">
    <source>
        <dbReference type="EMBL" id="EXM39306.1"/>
    </source>
</evidence>
<dbReference type="OrthoDB" id="9764112at2"/>
<dbReference type="SUPFAM" id="SSF53850">
    <property type="entry name" value="Periplasmic binding protein-like II"/>
    <property type="match status" value="1"/>
</dbReference>
<reference evidence="1 2" key="1">
    <citation type="submission" date="2013-06" db="EMBL/GenBank/DDBJ databases">
        <title>Rumen cellulosomics: divergent fiber-degrading strategies revealed by comparative genome-wide analysis of six Ruminococcal strains.</title>
        <authorList>
            <person name="Dassa B."/>
            <person name="Borovok I."/>
            <person name="Lamed R."/>
            <person name="Flint H."/>
            <person name="Yeoman C.J."/>
            <person name="White B."/>
            <person name="Bayer E.A."/>
        </authorList>
    </citation>
    <scope>NUCLEOTIDE SEQUENCE [LARGE SCALE GENOMIC DNA]</scope>
    <source>
        <strain evidence="1 2">SY3</strain>
    </source>
</reference>
<name>A0A011VVL3_RUMAL</name>
<sequence length="418" mass="47541">MMEHIFKRSAAVLTAAVMLVLCGCHERTLKEEDEPVEISFSWWGTDDRNERTLNGLHMFTEQSGINVRPKYSEFTGYKSQIDVQMYSGTQSDVMQLNYDWLYEYTRNGNEFYELSDLADIDLSTYPEGSLSCGMVNGKLEAVPYGFNAVTFIYNKTLYDSYGLDIPQNWDDLFAAAAVMRRDNIYPISLTEKFYWMTACAYMEQTTGHKTFDEDGKPALTEEDLAVMLKFSTRIVDEKVSKLGSEYDRRDFAMMKNAGTASWASDPGYFEDAINDMNMELAIGPFLTTDSYLSYGWYEKPTGLYVIRQDTANPEEAAKLVDYLINSSDMAISLEMTKGTPISSAAAEALEARGLLKGVEYEANRQMMSDPMIQPMCPTMENSDLINIYMTAVYNIHYKNANLEREAKLALDKINRLNL</sequence>
<dbReference type="Proteomes" id="UP000021369">
    <property type="component" value="Unassembled WGS sequence"/>
</dbReference>
<gene>
    <name evidence="1" type="ORF">RASY3_05015</name>
</gene>
<organism evidence="1 2">
    <name type="scientific">Ruminococcus albus SY3</name>
    <dbReference type="NCBI Taxonomy" id="1341156"/>
    <lineage>
        <taxon>Bacteria</taxon>
        <taxon>Bacillati</taxon>
        <taxon>Bacillota</taxon>
        <taxon>Clostridia</taxon>
        <taxon>Eubacteriales</taxon>
        <taxon>Oscillospiraceae</taxon>
        <taxon>Ruminococcus</taxon>
    </lineage>
</organism>
<protein>
    <submittedName>
        <fullName evidence="1">ABC transporter substrate-binding protein</fullName>
    </submittedName>
</protein>
<proteinExistence type="predicted"/>
<dbReference type="EMBL" id="JEOB01000002">
    <property type="protein sequence ID" value="EXM39306.1"/>
    <property type="molecule type" value="Genomic_DNA"/>
</dbReference>
<dbReference type="RefSeq" id="WP_024857961.1">
    <property type="nucleotide sequence ID" value="NZ_JEOB01000002.1"/>
</dbReference>
<dbReference type="PANTHER" id="PTHR43649">
    <property type="entry name" value="ARABINOSE-BINDING PROTEIN-RELATED"/>
    <property type="match status" value="1"/>
</dbReference>
<dbReference type="InterPro" id="IPR006059">
    <property type="entry name" value="SBP"/>
</dbReference>
<dbReference type="PROSITE" id="PS51257">
    <property type="entry name" value="PROKAR_LIPOPROTEIN"/>
    <property type="match status" value="1"/>
</dbReference>
<comment type="caution">
    <text evidence="1">The sequence shown here is derived from an EMBL/GenBank/DDBJ whole genome shotgun (WGS) entry which is preliminary data.</text>
</comment>
<dbReference type="Pfam" id="PF01547">
    <property type="entry name" value="SBP_bac_1"/>
    <property type="match status" value="1"/>
</dbReference>
<keyword evidence="2" id="KW-1185">Reference proteome</keyword>
<accession>A0A011VVL3</accession>
<dbReference type="AlphaFoldDB" id="A0A011VVL3"/>
<dbReference type="Gene3D" id="3.40.190.10">
    <property type="entry name" value="Periplasmic binding protein-like II"/>
    <property type="match status" value="2"/>
</dbReference>
<dbReference type="PANTHER" id="PTHR43649:SF12">
    <property type="entry name" value="DIACETYLCHITOBIOSE BINDING PROTEIN DASA"/>
    <property type="match status" value="1"/>
</dbReference>
<dbReference type="InterPro" id="IPR050490">
    <property type="entry name" value="Bact_solute-bd_prot1"/>
</dbReference>
<evidence type="ECO:0000313" key="2">
    <source>
        <dbReference type="Proteomes" id="UP000021369"/>
    </source>
</evidence>